<dbReference type="PANTHER" id="PTHR43751">
    <property type="entry name" value="SULFATASE"/>
    <property type="match status" value="1"/>
</dbReference>
<dbReference type="InterPro" id="IPR017850">
    <property type="entry name" value="Alkaline_phosphatase_core_sf"/>
</dbReference>
<keyword evidence="2" id="KW-0812">Transmembrane</keyword>
<dbReference type="InterPro" id="IPR052701">
    <property type="entry name" value="GAG_Ulvan_Degrading_Sulfatases"/>
</dbReference>
<keyword evidence="5" id="KW-1185">Reference proteome</keyword>
<keyword evidence="2" id="KW-1133">Transmembrane helix</keyword>
<evidence type="ECO:0000313" key="5">
    <source>
        <dbReference type="Proteomes" id="UP000267821"/>
    </source>
</evidence>
<dbReference type="PANTHER" id="PTHR43751:SF3">
    <property type="entry name" value="SULFATASE N-TERMINAL DOMAIN-CONTAINING PROTEIN"/>
    <property type="match status" value="1"/>
</dbReference>
<gene>
    <name evidence="4" type="ORF">L211DRAFT_684450</name>
</gene>
<sequence length="848" mass="95859">MPRILRDLSGWLGLLMSGLLGLMLTIGILGAIAWLFNPGIYNVTWRFLRWVGNTALPQKIRQNKYRRRNSVVREEEEALVSSSSSVSEKSDRGCSFVGLTWGRVYLLAFVITEIILLAVRPSSPYTHMSGTLPFTIFEGLWTARSEFCEPIPWDEGAVLFPYPEMISQDMWTADSPDGLRGWRPGNPTEAPRQRPTWMPEGRMPGFGKFYRRNHMHEHHRREAHGRSYQAEGHRDRPTQESPHGHSRPHGHGHGHGHRRPPAPPPAPPGYDPAGDPLKISNMNQPLLPQLEKILKEIKVPIRNVLFFSLESTRKDIFPLIKDSTLYNQIIISRGGKSASQHKKRDGSESDGWGDLSELSKVSEIITGQDAGFGPREPFANLTSGGINFKQAVTGSTFTLKSIVASHCGANPLAVDFLEELEVEIYQPCLPQIMDLFNEKTKNLTKPESGDDHDWPWLYNSTWKSVFMQGATGKFDRMGPFIDYIGFRNNMHREEIADSNAKYPPKTSPLNYFGYSEHELKPYIRDLFLNSKENNERVFLSHITTTTHHPWATPPEYGPQLPYWGGKHAGKSAWNAYLNSVNSANKWVMELLQVLKEVGAEEETLVVFLGDHGFGFGEDTMAKTTFANPHITNFWVPMVLRHPLLNFEGEESGMIQINATVSSMSIVPTILDLLVTTGSLPKTLHGPVKFLQNEYEGQSLIRTLVPDVPVSYTDEQGQAGNTTRSSFSFGVINPGGTHFSVISQSPRTPYRLVLPVCEHAPYRFSDLSKDHYEAEAFESWEKGRALQKVVEKKYGKEAGDWVAQAEKIAGWSLWEGRRRWGYDGGTRREDRSAEHNDDGKLIKDHWWET</sequence>
<feature type="transmembrane region" description="Helical" evidence="2">
    <location>
        <begin position="100"/>
        <end position="119"/>
    </location>
</feature>
<feature type="region of interest" description="Disordered" evidence="1">
    <location>
        <begin position="216"/>
        <end position="282"/>
    </location>
</feature>
<evidence type="ECO:0000256" key="1">
    <source>
        <dbReference type="SAM" id="MobiDB-lite"/>
    </source>
</evidence>
<feature type="domain" description="Sulfatase N-terminal" evidence="3">
    <location>
        <begin position="379"/>
        <end position="673"/>
    </location>
</feature>
<dbReference type="EMBL" id="ML121534">
    <property type="protein sequence ID" value="RPB26579.1"/>
    <property type="molecule type" value="Genomic_DNA"/>
</dbReference>
<dbReference type="AlphaFoldDB" id="A0A3N4LYB9"/>
<dbReference type="Pfam" id="PF00884">
    <property type="entry name" value="Sulfatase"/>
    <property type="match status" value="1"/>
</dbReference>
<dbReference type="Gene3D" id="3.40.720.10">
    <property type="entry name" value="Alkaline Phosphatase, subunit A"/>
    <property type="match status" value="1"/>
</dbReference>
<protein>
    <submittedName>
        <fullName evidence="4">Alkaline phosphatase-like protein</fullName>
    </submittedName>
</protein>
<dbReference type="STRING" id="1051890.A0A3N4LYB9"/>
<feature type="compositionally biased region" description="Pro residues" evidence="1">
    <location>
        <begin position="261"/>
        <end position="270"/>
    </location>
</feature>
<evidence type="ECO:0000259" key="3">
    <source>
        <dbReference type="Pfam" id="PF00884"/>
    </source>
</evidence>
<dbReference type="InterPro" id="IPR000917">
    <property type="entry name" value="Sulfatase_N"/>
</dbReference>
<dbReference type="Proteomes" id="UP000267821">
    <property type="component" value="Unassembled WGS sequence"/>
</dbReference>
<feature type="compositionally biased region" description="Basic residues" evidence="1">
    <location>
        <begin position="244"/>
        <end position="260"/>
    </location>
</feature>
<name>A0A3N4LYB9_9PEZI</name>
<feature type="transmembrane region" description="Helical" evidence="2">
    <location>
        <begin position="12"/>
        <end position="36"/>
    </location>
</feature>
<dbReference type="InParanoid" id="A0A3N4LYB9"/>
<keyword evidence="2" id="KW-0472">Membrane</keyword>
<evidence type="ECO:0000313" key="4">
    <source>
        <dbReference type="EMBL" id="RPB26579.1"/>
    </source>
</evidence>
<dbReference type="SUPFAM" id="SSF53649">
    <property type="entry name" value="Alkaline phosphatase-like"/>
    <property type="match status" value="1"/>
</dbReference>
<dbReference type="OrthoDB" id="96314at2759"/>
<evidence type="ECO:0000256" key="2">
    <source>
        <dbReference type="SAM" id="Phobius"/>
    </source>
</evidence>
<organism evidence="4 5">
    <name type="scientific">Terfezia boudieri ATCC MYA-4762</name>
    <dbReference type="NCBI Taxonomy" id="1051890"/>
    <lineage>
        <taxon>Eukaryota</taxon>
        <taxon>Fungi</taxon>
        <taxon>Dikarya</taxon>
        <taxon>Ascomycota</taxon>
        <taxon>Pezizomycotina</taxon>
        <taxon>Pezizomycetes</taxon>
        <taxon>Pezizales</taxon>
        <taxon>Pezizaceae</taxon>
        <taxon>Terfezia</taxon>
    </lineage>
</organism>
<feature type="region of interest" description="Disordered" evidence="1">
    <location>
        <begin position="334"/>
        <end position="354"/>
    </location>
</feature>
<feature type="region of interest" description="Disordered" evidence="1">
    <location>
        <begin position="173"/>
        <end position="203"/>
    </location>
</feature>
<accession>A0A3N4LYB9</accession>
<proteinExistence type="predicted"/>
<reference evidence="4 5" key="1">
    <citation type="journal article" date="2018" name="Nat. Ecol. Evol.">
        <title>Pezizomycetes genomes reveal the molecular basis of ectomycorrhizal truffle lifestyle.</title>
        <authorList>
            <person name="Murat C."/>
            <person name="Payen T."/>
            <person name="Noel B."/>
            <person name="Kuo A."/>
            <person name="Morin E."/>
            <person name="Chen J."/>
            <person name="Kohler A."/>
            <person name="Krizsan K."/>
            <person name="Balestrini R."/>
            <person name="Da Silva C."/>
            <person name="Montanini B."/>
            <person name="Hainaut M."/>
            <person name="Levati E."/>
            <person name="Barry K.W."/>
            <person name="Belfiori B."/>
            <person name="Cichocki N."/>
            <person name="Clum A."/>
            <person name="Dockter R.B."/>
            <person name="Fauchery L."/>
            <person name="Guy J."/>
            <person name="Iotti M."/>
            <person name="Le Tacon F."/>
            <person name="Lindquist E.A."/>
            <person name="Lipzen A."/>
            <person name="Malagnac F."/>
            <person name="Mello A."/>
            <person name="Molinier V."/>
            <person name="Miyauchi S."/>
            <person name="Poulain J."/>
            <person name="Riccioni C."/>
            <person name="Rubini A."/>
            <person name="Sitrit Y."/>
            <person name="Splivallo R."/>
            <person name="Traeger S."/>
            <person name="Wang M."/>
            <person name="Zifcakova L."/>
            <person name="Wipf D."/>
            <person name="Zambonelli A."/>
            <person name="Paolocci F."/>
            <person name="Nowrousian M."/>
            <person name="Ottonello S."/>
            <person name="Baldrian P."/>
            <person name="Spatafora J.W."/>
            <person name="Henrissat B."/>
            <person name="Nagy L.G."/>
            <person name="Aury J.M."/>
            <person name="Wincker P."/>
            <person name="Grigoriev I.V."/>
            <person name="Bonfante P."/>
            <person name="Martin F.M."/>
        </authorList>
    </citation>
    <scope>NUCLEOTIDE SEQUENCE [LARGE SCALE GENOMIC DNA]</scope>
    <source>
        <strain evidence="4 5">ATCC MYA-4762</strain>
    </source>
</reference>